<evidence type="ECO:0000256" key="1">
    <source>
        <dbReference type="SAM" id="Phobius"/>
    </source>
</evidence>
<reference evidence="2" key="1">
    <citation type="journal article" date="2012" name="J. Bacteriol.">
        <title>Genome sequences of type strains of seven species of the marine bacterium Pseudoalteromonas.</title>
        <authorList>
            <person name="Xie B.B."/>
            <person name="Shu Y.L."/>
            <person name="Qin Q.L."/>
            <person name="Rong J.C."/>
            <person name="Zhang X.Y."/>
            <person name="Chen X.L."/>
            <person name="Shi M."/>
            <person name="He H.L."/>
            <person name="Zhou B.C."/>
            <person name="Zhang Y.Z."/>
        </authorList>
    </citation>
    <scope>NUCLEOTIDE SEQUENCE</scope>
    <source>
        <strain evidence="2">DSM 8771</strain>
    </source>
</reference>
<evidence type="ECO:0000313" key="3">
    <source>
        <dbReference type="Proteomes" id="UP000016487"/>
    </source>
</evidence>
<feature type="transmembrane region" description="Helical" evidence="1">
    <location>
        <begin position="270"/>
        <end position="293"/>
    </location>
</feature>
<keyword evidence="1" id="KW-1133">Transmembrane helix</keyword>
<protein>
    <submittedName>
        <fullName evidence="2">Uncharacterized protein</fullName>
    </submittedName>
</protein>
<feature type="transmembrane region" description="Helical" evidence="1">
    <location>
        <begin position="24"/>
        <end position="41"/>
    </location>
</feature>
<feature type="transmembrane region" description="Helical" evidence="1">
    <location>
        <begin position="174"/>
        <end position="194"/>
    </location>
</feature>
<sequence>MQILGKAISIERVIYDGDGVASRWGFITFAMLCVSLLGLNIQSDINLNIFSHQSASLYDHNTHYLAEIEDNLLKDFGQLNALMTQLKSSLNTSVNNALWSKDVSVIYHEFVAILSSGSHYVLSAIAVVGGLQIVNYLSDWLAPIIFNVLLGYMSVWGVLMSLKPRLIHQATLQWVSKLLGVTWLCMYVVIPYSIHISSAVTHEIETHFHNTISHDYFASIGQDISQTAHKMQSKSNEFDKQGAAKSMEPAFTSKIAQAQLQRGAKVIMTALAHSVISLLLAPLSIGFVLYLVFCHVLRGLTRQEVRSTPVCGDPVPITPLK</sequence>
<keyword evidence="1" id="KW-0472">Membrane</keyword>
<comment type="caution">
    <text evidence="2">The sequence shown here is derived from an EMBL/GenBank/DDBJ whole genome shotgun (WGS) entry which is preliminary data.</text>
</comment>
<name>A0AAD4FQB7_9GAMM</name>
<feature type="transmembrane region" description="Helical" evidence="1">
    <location>
        <begin position="140"/>
        <end position="162"/>
    </location>
</feature>
<accession>A0AAD4FQB7</accession>
<dbReference type="Proteomes" id="UP000016487">
    <property type="component" value="Unassembled WGS sequence"/>
</dbReference>
<keyword evidence="1" id="KW-0812">Transmembrane</keyword>
<evidence type="ECO:0000313" key="2">
    <source>
        <dbReference type="EMBL" id="KAF7764926.1"/>
    </source>
</evidence>
<proteinExistence type="predicted"/>
<dbReference type="EMBL" id="AHBZ03000027">
    <property type="protein sequence ID" value="KAF7764926.1"/>
    <property type="molecule type" value="Genomic_DNA"/>
</dbReference>
<dbReference type="RefSeq" id="WP_010367504.1">
    <property type="nucleotide sequence ID" value="NZ_AHBZ03000027.1"/>
</dbReference>
<organism evidence="2 3">
    <name type="scientific">Pseudoalteromonas citrea</name>
    <dbReference type="NCBI Taxonomy" id="43655"/>
    <lineage>
        <taxon>Bacteria</taxon>
        <taxon>Pseudomonadati</taxon>
        <taxon>Pseudomonadota</taxon>
        <taxon>Gammaproteobacteria</taxon>
        <taxon>Alteromonadales</taxon>
        <taxon>Pseudoalteromonadaceae</taxon>
        <taxon>Pseudoalteromonas</taxon>
    </lineage>
</organism>
<gene>
    <name evidence="2" type="ORF">PCIT_b1030</name>
</gene>
<dbReference type="AlphaFoldDB" id="A0AAD4FQB7"/>
<reference evidence="2" key="2">
    <citation type="submission" date="2015-03" db="EMBL/GenBank/DDBJ databases">
        <title>Genome sequence of Pseudoalteromonas citrea.</title>
        <authorList>
            <person name="Xie B.-B."/>
            <person name="Rong J.-C."/>
            <person name="Qin Q.-L."/>
            <person name="Zhang Y.-Z."/>
        </authorList>
    </citation>
    <scope>NUCLEOTIDE SEQUENCE</scope>
    <source>
        <strain evidence="2">DSM 8771</strain>
    </source>
</reference>